<evidence type="ECO:0000256" key="5">
    <source>
        <dbReference type="PIRSR" id="PIRSR615500-1"/>
    </source>
</evidence>
<keyword evidence="9" id="KW-0732">Signal</keyword>
<dbReference type="AlphaFoldDB" id="C1CWM3"/>
<evidence type="ECO:0000256" key="2">
    <source>
        <dbReference type="ARBA" id="ARBA00022670"/>
    </source>
</evidence>
<dbReference type="Pfam" id="PF00082">
    <property type="entry name" value="Peptidase_S8"/>
    <property type="match status" value="1"/>
</dbReference>
<dbReference type="PROSITE" id="PS51892">
    <property type="entry name" value="SUBTILASE"/>
    <property type="match status" value="1"/>
</dbReference>
<comment type="similarity">
    <text evidence="1 6 7">Belongs to the peptidase S8 family.</text>
</comment>
<evidence type="ECO:0000313" key="12">
    <source>
        <dbReference type="EMBL" id="ACO46590.1"/>
    </source>
</evidence>
<dbReference type="InterPro" id="IPR015500">
    <property type="entry name" value="Peptidase_S8_subtilisin-rel"/>
</dbReference>
<proteinExistence type="inferred from homology"/>
<feature type="domain" description="Peptidase S8/S53" evidence="10">
    <location>
        <begin position="191"/>
        <end position="486"/>
    </location>
</feature>
<dbReference type="PROSITE" id="PS00137">
    <property type="entry name" value="SUBTILASE_HIS"/>
    <property type="match status" value="1"/>
</dbReference>
<gene>
    <name evidence="12" type="ordered locus">Deide_16220</name>
</gene>
<dbReference type="STRING" id="546414.Deide_16220"/>
<keyword evidence="3 6" id="KW-0378">Hydrolase</keyword>
<dbReference type="SUPFAM" id="SSF52743">
    <property type="entry name" value="Subtilisin-like"/>
    <property type="match status" value="1"/>
</dbReference>
<dbReference type="PRINTS" id="PR00723">
    <property type="entry name" value="SUBTILISIN"/>
</dbReference>
<dbReference type="InterPro" id="IPR022398">
    <property type="entry name" value="Peptidase_S8_His-AS"/>
</dbReference>
<dbReference type="RefSeq" id="WP_012693713.1">
    <property type="nucleotide sequence ID" value="NC_012526.1"/>
</dbReference>
<dbReference type="Proteomes" id="UP000002208">
    <property type="component" value="Chromosome"/>
</dbReference>
<feature type="region of interest" description="Disordered" evidence="8">
    <location>
        <begin position="27"/>
        <end position="58"/>
    </location>
</feature>
<dbReference type="PANTHER" id="PTHR43806">
    <property type="entry name" value="PEPTIDASE S8"/>
    <property type="match status" value="1"/>
</dbReference>
<dbReference type="PROSITE" id="PS00136">
    <property type="entry name" value="SUBTILASE_ASP"/>
    <property type="match status" value="1"/>
</dbReference>
<dbReference type="InterPro" id="IPR007280">
    <property type="entry name" value="Peptidase_C_arc/bac"/>
</dbReference>
<organism evidence="12 13">
    <name type="scientific">Deinococcus deserti (strain DSM 17065 / CIP 109153 / LMG 22923 / VCD115)</name>
    <dbReference type="NCBI Taxonomy" id="546414"/>
    <lineage>
        <taxon>Bacteria</taxon>
        <taxon>Thermotogati</taxon>
        <taxon>Deinococcota</taxon>
        <taxon>Deinococci</taxon>
        <taxon>Deinococcales</taxon>
        <taxon>Deinococcaceae</taxon>
        <taxon>Deinococcus</taxon>
    </lineage>
</organism>
<dbReference type="OrthoDB" id="9798386at2"/>
<dbReference type="PANTHER" id="PTHR43806:SF11">
    <property type="entry name" value="CEREVISIN-RELATED"/>
    <property type="match status" value="1"/>
</dbReference>
<feature type="domain" description="Peptidase C-terminal archaeal/bacterial" evidence="11">
    <location>
        <begin position="552"/>
        <end position="614"/>
    </location>
</feature>
<dbReference type="InterPro" id="IPR023828">
    <property type="entry name" value="Peptidase_S8_Ser-AS"/>
</dbReference>
<evidence type="ECO:0000256" key="8">
    <source>
        <dbReference type="SAM" id="MobiDB-lite"/>
    </source>
</evidence>
<sequence>MKNKKLHAITLSATMILAACGQQANGPQAQQGAAPANSGKISSLSKGGKKRIVEPAPTTPTPMSACTALYSTPAANATTTNAVIDPSINYDGSVGTLILSFNFDDAVTPAVDFITSKLGIKLGDGLGAFGELPMVAVKAPITRELVSTLQSNLQQYGLLSIYQDRPLEYFLDESVAYIKGDVARTAFKTTGKGVGVAVIDSGVDGTHGDFPNMKKNVKIVAPIVAPGLSGALYVDTPNSDLTSGHGTHVASTIAGSGQMSAGGKYKGVAPGATLVGVGAGDAISILYALQGFDFVFKPDVRETYNVRIISNSWGTSGSQFAPYNPISIASKRAYDFGMIVNFAAGNSGPNNNTLNPYSASPCVISVGAGHAKNTMNVANPRLRKGVPGELASFSSRGIPGDQFHYPDIVLPGVNIVAARATSGPIVDPYLGKNGTTPEPMYSSISGTSMATPHMSGVAALMLEVNPSLNLDGVLEAVTSTANPMFTVSGTIRQLEKHEVGAGYANAYAAVEKAASTAGTRTTVQTSPLTSWTGTVGTTVDGTPVASEHNHDVVVPAGASAVKIKTDWGNPAYDLDLYVYDGAGNTIASSAAGASISEEVVIPNPVAGTYRVQLKGWLNPQTSYKGTAEIDNIVPVQ</sequence>
<evidence type="ECO:0000256" key="3">
    <source>
        <dbReference type="ARBA" id="ARBA00022801"/>
    </source>
</evidence>
<evidence type="ECO:0000256" key="6">
    <source>
        <dbReference type="PROSITE-ProRule" id="PRU01240"/>
    </source>
</evidence>
<dbReference type="Pfam" id="PF04151">
    <property type="entry name" value="PPC"/>
    <property type="match status" value="1"/>
</dbReference>
<evidence type="ECO:0000259" key="11">
    <source>
        <dbReference type="Pfam" id="PF04151"/>
    </source>
</evidence>
<dbReference type="eggNOG" id="COG1404">
    <property type="taxonomic scope" value="Bacteria"/>
</dbReference>
<dbReference type="Gene3D" id="2.60.120.380">
    <property type="match status" value="1"/>
</dbReference>
<dbReference type="PROSITE" id="PS51257">
    <property type="entry name" value="PROKAR_LIPOPROTEIN"/>
    <property type="match status" value="1"/>
</dbReference>
<dbReference type="InterPro" id="IPR000209">
    <property type="entry name" value="Peptidase_S8/S53_dom"/>
</dbReference>
<dbReference type="PROSITE" id="PS00138">
    <property type="entry name" value="SUBTILASE_SER"/>
    <property type="match status" value="1"/>
</dbReference>
<dbReference type="InterPro" id="IPR036852">
    <property type="entry name" value="Peptidase_S8/S53_dom_sf"/>
</dbReference>
<dbReference type="GO" id="GO:0004252">
    <property type="term" value="F:serine-type endopeptidase activity"/>
    <property type="evidence" value="ECO:0007669"/>
    <property type="project" value="UniProtKB-UniRule"/>
</dbReference>
<feature type="compositionally biased region" description="Low complexity" evidence="8">
    <location>
        <begin position="27"/>
        <end position="46"/>
    </location>
</feature>
<dbReference type="Gene3D" id="3.40.50.200">
    <property type="entry name" value="Peptidase S8/S53 domain"/>
    <property type="match status" value="1"/>
</dbReference>
<protein>
    <submittedName>
        <fullName evidence="12">Putative Peptidase_S8 Subtilase family protein</fullName>
    </submittedName>
</protein>
<evidence type="ECO:0000313" key="13">
    <source>
        <dbReference type="Proteomes" id="UP000002208"/>
    </source>
</evidence>
<dbReference type="HOGENOM" id="CLU_011263_15_5_0"/>
<keyword evidence="4 6" id="KW-0720">Serine protease</keyword>
<accession>C1CWM3</accession>
<dbReference type="GO" id="GO:0006508">
    <property type="term" value="P:proteolysis"/>
    <property type="evidence" value="ECO:0007669"/>
    <property type="project" value="UniProtKB-KW"/>
</dbReference>
<feature type="active site" description="Charge relay system" evidence="5 6">
    <location>
        <position position="245"/>
    </location>
</feature>
<evidence type="ECO:0000256" key="9">
    <source>
        <dbReference type="SAM" id="SignalP"/>
    </source>
</evidence>
<evidence type="ECO:0000256" key="7">
    <source>
        <dbReference type="RuleBase" id="RU003355"/>
    </source>
</evidence>
<reference evidence="12 13" key="1">
    <citation type="journal article" date="2009" name="PLoS Genet.">
        <title>Alliance of proteomics and genomics to unravel the specificities of Sahara bacterium Deinococcus deserti.</title>
        <authorList>
            <person name="de Groot A."/>
            <person name="Dulermo R."/>
            <person name="Ortet P."/>
            <person name="Blanchard L."/>
            <person name="Guerin P."/>
            <person name="Fernandez B."/>
            <person name="Vacherie B."/>
            <person name="Dossat C."/>
            <person name="Jolivet E."/>
            <person name="Siguier P."/>
            <person name="Chandler M."/>
            <person name="Barakat M."/>
            <person name="Dedieu A."/>
            <person name="Barbe V."/>
            <person name="Heulin T."/>
            <person name="Sommer S."/>
            <person name="Achouak W."/>
            <person name="Armengaud J."/>
        </authorList>
    </citation>
    <scope>NUCLEOTIDE SEQUENCE [LARGE SCALE GENOMIC DNA]</scope>
    <source>
        <strain evidence="13">DSM 17065 / CIP 109153 / LMG 22923 / VCD115</strain>
    </source>
</reference>
<keyword evidence="2 6" id="KW-0645">Protease</keyword>
<dbReference type="InterPro" id="IPR023827">
    <property type="entry name" value="Peptidase_S8_Asp-AS"/>
</dbReference>
<dbReference type="KEGG" id="ddr:Deide_16220"/>
<evidence type="ECO:0000256" key="1">
    <source>
        <dbReference type="ARBA" id="ARBA00011073"/>
    </source>
</evidence>
<name>C1CWM3_DEIDV</name>
<dbReference type="PaxDb" id="546414-Deide_16220"/>
<evidence type="ECO:0000259" key="10">
    <source>
        <dbReference type="Pfam" id="PF00082"/>
    </source>
</evidence>
<feature type="chain" id="PRO_5002908181" evidence="9">
    <location>
        <begin position="25"/>
        <end position="636"/>
    </location>
</feature>
<evidence type="ECO:0000256" key="4">
    <source>
        <dbReference type="ARBA" id="ARBA00022825"/>
    </source>
</evidence>
<feature type="active site" description="Charge relay system" evidence="5 6">
    <location>
        <position position="200"/>
    </location>
</feature>
<keyword evidence="13" id="KW-1185">Reference proteome</keyword>
<dbReference type="InterPro" id="IPR050131">
    <property type="entry name" value="Peptidase_S8_subtilisin-like"/>
</dbReference>
<feature type="signal peptide" evidence="9">
    <location>
        <begin position="1"/>
        <end position="24"/>
    </location>
</feature>
<feature type="active site" description="Charge relay system" evidence="5 6">
    <location>
        <position position="448"/>
    </location>
</feature>
<dbReference type="EMBL" id="CP001114">
    <property type="protein sequence ID" value="ACO46590.1"/>
    <property type="molecule type" value="Genomic_DNA"/>
</dbReference>